<dbReference type="RefSeq" id="XP_067059736.1">
    <property type="nucleotide sequence ID" value="XM_067203086.1"/>
</dbReference>
<accession>A0A836G9F6</accession>
<proteinExistence type="predicted"/>
<keyword evidence="2" id="KW-1185">Reference proteome</keyword>
<dbReference type="InterPro" id="IPR036249">
    <property type="entry name" value="Thioredoxin-like_sf"/>
</dbReference>
<protein>
    <recommendedName>
        <fullName evidence="3">Thioredoxin domain-containing protein</fullName>
    </recommendedName>
</protein>
<organism evidence="1 2">
    <name type="scientific">Leishmania orientalis</name>
    <dbReference type="NCBI Taxonomy" id="2249476"/>
    <lineage>
        <taxon>Eukaryota</taxon>
        <taxon>Discoba</taxon>
        <taxon>Euglenozoa</taxon>
        <taxon>Kinetoplastea</taxon>
        <taxon>Metakinetoplastina</taxon>
        <taxon>Trypanosomatida</taxon>
        <taxon>Trypanosomatidae</taxon>
        <taxon>Leishmaniinae</taxon>
        <taxon>Leishmania</taxon>
    </lineage>
</organism>
<dbReference type="EMBL" id="JAFHLR010000034">
    <property type="protein sequence ID" value="KAG5467934.1"/>
    <property type="molecule type" value="Genomic_DNA"/>
</dbReference>
<evidence type="ECO:0008006" key="3">
    <source>
        <dbReference type="Google" id="ProtNLM"/>
    </source>
</evidence>
<evidence type="ECO:0000313" key="1">
    <source>
        <dbReference type="EMBL" id="KAG5467934.1"/>
    </source>
</evidence>
<dbReference type="Proteomes" id="UP000674143">
    <property type="component" value="Unassembled WGS sequence"/>
</dbReference>
<sequence>MFHRSCTWLFFNRIFKVSKPPMSGYEIAELPNEKVLHEFMQFYRSKGVVVILHSGASYAASAAASSGGSRSSRASAPVGPSAKTCSTATAASASASKPKTDLLQDPLTRSFISSINAMNLGNPEEVKLALVPGPLAPSFVEEYNVITYPTSLLFLNGQCVYRVVGARTRELSIKSLFMLRNGGRNIFSRE</sequence>
<evidence type="ECO:0000313" key="2">
    <source>
        <dbReference type="Proteomes" id="UP000674143"/>
    </source>
</evidence>
<dbReference type="GeneID" id="92357020"/>
<reference evidence="2" key="2">
    <citation type="journal article" date="2021" name="Sci. Data">
        <title>Chromosome-scale genome sequencing, assembly and annotation of six genomes from subfamily Leishmaniinae.</title>
        <authorList>
            <person name="Almutairi H."/>
            <person name="Urbaniak M.D."/>
            <person name="Bates M.D."/>
            <person name="Jariyapan N."/>
            <person name="Kwakye-Nuako G."/>
            <person name="Thomaz Soccol V."/>
            <person name="Al-Salem W.S."/>
            <person name="Dillon R.J."/>
            <person name="Bates P.A."/>
            <person name="Gatherer D."/>
        </authorList>
    </citation>
    <scope>NUCLEOTIDE SEQUENCE [LARGE SCALE GENOMIC DNA]</scope>
</reference>
<name>A0A836G9F6_9TRYP</name>
<gene>
    <name evidence="1" type="ORF">LSCM4_01020</name>
</gene>
<reference evidence="2" key="1">
    <citation type="journal article" date="2021" name="Microbiol. Resour. Announc.">
        <title>LGAAP: Leishmaniinae Genome Assembly and Annotation Pipeline.</title>
        <authorList>
            <person name="Almutairi H."/>
            <person name="Urbaniak M.D."/>
            <person name="Bates M.D."/>
            <person name="Jariyapan N."/>
            <person name="Kwakye-Nuako G."/>
            <person name="Thomaz-Soccol V."/>
            <person name="Al-Salem W.S."/>
            <person name="Dillon R.J."/>
            <person name="Bates P.A."/>
            <person name="Gatherer D."/>
        </authorList>
    </citation>
    <scope>NUCLEOTIDE SEQUENCE [LARGE SCALE GENOMIC DNA]</scope>
</reference>
<comment type="caution">
    <text evidence="1">The sequence shown here is derived from an EMBL/GenBank/DDBJ whole genome shotgun (WGS) entry which is preliminary data.</text>
</comment>
<dbReference type="AlphaFoldDB" id="A0A836G9F6"/>
<dbReference type="KEGG" id="loi:92357020"/>
<dbReference type="SUPFAM" id="SSF52833">
    <property type="entry name" value="Thioredoxin-like"/>
    <property type="match status" value="1"/>
</dbReference>